<keyword evidence="1" id="KW-0472">Membrane</keyword>
<dbReference type="EMBL" id="MLHQ01000001">
    <property type="protein sequence ID" value="OOF60159.1"/>
    <property type="molecule type" value="Genomic_DNA"/>
</dbReference>
<reference evidence="2 3" key="1">
    <citation type="submission" date="2016-10" db="EMBL/GenBank/DDBJ databases">
        <title>Rodentibacter gen. nov. and new species.</title>
        <authorList>
            <person name="Christensen H."/>
        </authorList>
    </citation>
    <scope>NUCLEOTIDE SEQUENCE [LARGE SCALE GENOMIC DNA]</scope>
    <source>
        <strain evidence="2 3">Ac151</strain>
    </source>
</reference>
<name>A0A1V3JTV4_9PAST</name>
<accession>A0A1V3JTV4</accession>
<evidence type="ECO:0000256" key="1">
    <source>
        <dbReference type="SAM" id="Phobius"/>
    </source>
</evidence>
<feature type="transmembrane region" description="Helical" evidence="1">
    <location>
        <begin position="5"/>
        <end position="23"/>
    </location>
</feature>
<feature type="transmembrane region" description="Helical" evidence="1">
    <location>
        <begin position="63"/>
        <end position="81"/>
    </location>
</feature>
<protein>
    <submittedName>
        <fullName evidence="2">Uncharacterized protein</fullName>
    </submittedName>
</protein>
<comment type="caution">
    <text evidence="2">The sequence shown here is derived from an EMBL/GenBank/DDBJ whole genome shotgun (WGS) entry which is preliminary data.</text>
</comment>
<sequence>MRTNFITIFIILLIYFFISLHSGSTDMIVSSYLILYYFIILFIYSVLHFITLRLSKHKIKGPIKFLLFIASFAIFFGYFALRNYIDETIYRKRIKESTSIFLEVLQNVPNNTEIWADYDRFYASTDNLKDEKGKQPTFKWGNFELTSLDSRYSTEEVKAVSLTQPKELPKGMQCGMELYFSSKKSKKDEEGEEYYFKPESFQFSHCNVRELALSLHKQKIQLNNAILYYSDGIEKSYGAWRESVKQAASQLGLNEYWFVRLEGQVRIEKEWVANDDDIGVLFDISANPIALVVSAEHQTGLDNMKLKQCFIKSNSSTMILTNLQDEKPTLLTNDLVDNSQSPNCPTLIKVTLDYHPNIFEELSNKKELLLKNFSHLDNNINVNWNDKYPRLYSLWTDSNEHSFFWDKLNIKGFNIESMYGRKEVRVELTNDSSIKLGNFICRQKATFWHHDKPLDNSLAYENFTLIRCNIDDGILLIKNHPVKINKGKLAYFYPNEQYSEIVDFDEIKSVKKSQFKSEYLELDLIEPYPILNIANSQFYLEQAVVNTKNEIIALLGEIKEIAPMEGVTLGKCKYENPSLTLILKNFTDNDVEVSLSTRKHYPLILKNTENAYSCRDIQKQPYYILSVNSRDGYRNNFIKN</sequence>
<evidence type="ECO:0000313" key="2">
    <source>
        <dbReference type="EMBL" id="OOF60159.1"/>
    </source>
</evidence>
<dbReference type="Proteomes" id="UP000188602">
    <property type="component" value="Unassembled WGS sequence"/>
</dbReference>
<feature type="transmembrane region" description="Helical" evidence="1">
    <location>
        <begin position="29"/>
        <end position="51"/>
    </location>
</feature>
<proteinExistence type="predicted"/>
<organism evidence="2 3">
    <name type="scientific">Rodentibacter myodis</name>
    <dbReference type="NCBI Taxonomy" id="1907939"/>
    <lineage>
        <taxon>Bacteria</taxon>
        <taxon>Pseudomonadati</taxon>
        <taxon>Pseudomonadota</taxon>
        <taxon>Gammaproteobacteria</taxon>
        <taxon>Pasteurellales</taxon>
        <taxon>Pasteurellaceae</taxon>
        <taxon>Rodentibacter</taxon>
    </lineage>
</organism>
<keyword evidence="1" id="KW-0812">Transmembrane</keyword>
<evidence type="ECO:0000313" key="3">
    <source>
        <dbReference type="Proteomes" id="UP000188602"/>
    </source>
</evidence>
<gene>
    <name evidence="2" type="ORF">BKL49_00235</name>
</gene>
<keyword evidence="1" id="KW-1133">Transmembrane helix</keyword>
<dbReference type="AlphaFoldDB" id="A0A1V3JTV4"/>
<keyword evidence="3" id="KW-1185">Reference proteome</keyword>